<reference evidence="3" key="1">
    <citation type="journal article" date="2019" name="Int. J. Syst. Evol. Microbiol.">
        <title>The Global Catalogue of Microorganisms (GCM) 10K type strain sequencing project: providing services to taxonomists for standard genome sequencing and annotation.</title>
        <authorList>
            <consortium name="The Broad Institute Genomics Platform"/>
            <consortium name="The Broad Institute Genome Sequencing Center for Infectious Disease"/>
            <person name="Wu L."/>
            <person name="Ma J."/>
        </authorList>
    </citation>
    <scope>NUCLEOTIDE SEQUENCE [LARGE SCALE GENOMIC DNA]</scope>
    <source>
        <strain evidence="3">CCUG 59778</strain>
    </source>
</reference>
<comment type="caution">
    <text evidence="2">The sequence shown here is derived from an EMBL/GenBank/DDBJ whole genome shotgun (WGS) entry which is preliminary data.</text>
</comment>
<dbReference type="RefSeq" id="WP_378246901.1">
    <property type="nucleotide sequence ID" value="NZ_JBHSKF010000004.1"/>
</dbReference>
<accession>A0ABW0EMX4</accession>
<name>A0ABW0EMX4_9PSEU</name>
<sequence>MRMRHWRIGAAVAAGAVLAACTAPTPGTPVAAPIVPAGTAQTAAQALLDLAESGAVRYRGTMTASGTDIAFDIVAARTGEVSGKIRIDDQPADVLVVNDTIYLKGAAAFWDGVSGIGGAGRGKSFAGRWVQTPSGVLGVEFGGVFGPEALSSQLAMGADEAGDAPFADAELTRVGRTSAVQVDTAGGTLYLAADAPHGVLKVEADKLGRSDVTSARDVVAEVTDASAGLSGLYGGIAKAADALAAPVDALTTVTEGEHNFDKCGADSCSIVVRFTNSSKLTVEVSVRGTWQGDGAPLGVCDAKAGPVAPGKQGEARCTLGTAEWKAFYQRANSVPGNHPYSVEWSTLVLADAPDLAKVKERAAIAPAMQSGAKEGSHVVYALGYGAGEVWKYGVADGKTWEEHASRQIAACLTATKALCDVDLVTATDSAIAGYGLLGELVAGTCPAGQWAACKR</sequence>
<dbReference type="EMBL" id="JBHSKF010000004">
    <property type="protein sequence ID" value="MFC5287695.1"/>
    <property type="molecule type" value="Genomic_DNA"/>
</dbReference>
<gene>
    <name evidence="2" type="ORF">ACFPM7_11600</name>
</gene>
<protein>
    <recommendedName>
        <fullName evidence="4">Lipoprotein</fullName>
    </recommendedName>
</protein>
<keyword evidence="1" id="KW-0732">Signal</keyword>
<evidence type="ECO:0000313" key="3">
    <source>
        <dbReference type="Proteomes" id="UP001596157"/>
    </source>
</evidence>
<proteinExistence type="predicted"/>
<keyword evidence="3" id="KW-1185">Reference proteome</keyword>
<evidence type="ECO:0000313" key="2">
    <source>
        <dbReference type="EMBL" id="MFC5287695.1"/>
    </source>
</evidence>
<dbReference type="Proteomes" id="UP001596157">
    <property type="component" value="Unassembled WGS sequence"/>
</dbReference>
<dbReference type="PROSITE" id="PS51257">
    <property type="entry name" value="PROKAR_LIPOPROTEIN"/>
    <property type="match status" value="1"/>
</dbReference>
<evidence type="ECO:0008006" key="4">
    <source>
        <dbReference type="Google" id="ProtNLM"/>
    </source>
</evidence>
<feature type="signal peptide" evidence="1">
    <location>
        <begin position="1"/>
        <end position="19"/>
    </location>
</feature>
<evidence type="ECO:0000256" key="1">
    <source>
        <dbReference type="SAM" id="SignalP"/>
    </source>
</evidence>
<feature type="chain" id="PRO_5047343004" description="Lipoprotein" evidence="1">
    <location>
        <begin position="20"/>
        <end position="455"/>
    </location>
</feature>
<organism evidence="2 3">
    <name type="scientific">Actinokineospora guangxiensis</name>
    <dbReference type="NCBI Taxonomy" id="1490288"/>
    <lineage>
        <taxon>Bacteria</taxon>
        <taxon>Bacillati</taxon>
        <taxon>Actinomycetota</taxon>
        <taxon>Actinomycetes</taxon>
        <taxon>Pseudonocardiales</taxon>
        <taxon>Pseudonocardiaceae</taxon>
        <taxon>Actinokineospora</taxon>
    </lineage>
</organism>